<accession>A0ABR8L114</accession>
<gene>
    <name evidence="2" type="ORF">IEQ31_08235</name>
</gene>
<evidence type="ECO:0000256" key="1">
    <source>
        <dbReference type="SAM" id="MobiDB-lite"/>
    </source>
</evidence>
<evidence type="ECO:0000313" key="3">
    <source>
        <dbReference type="Proteomes" id="UP000653231"/>
    </source>
</evidence>
<proteinExistence type="predicted"/>
<comment type="caution">
    <text evidence="2">The sequence shown here is derived from an EMBL/GenBank/DDBJ whole genome shotgun (WGS) entry which is preliminary data.</text>
</comment>
<dbReference type="RefSeq" id="WP_191050910.1">
    <property type="nucleotide sequence ID" value="NZ_JACXRZ010000005.1"/>
</dbReference>
<name>A0ABR8L114_9ACTN</name>
<keyword evidence="3" id="KW-1185">Reference proteome</keyword>
<dbReference type="Proteomes" id="UP000653231">
    <property type="component" value="Unassembled WGS sequence"/>
</dbReference>
<feature type="region of interest" description="Disordered" evidence="1">
    <location>
        <begin position="1"/>
        <end position="32"/>
    </location>
</feature>
<protein>
    <submittedName>
        <fullName evidence="2">Uncharacterized protein</fullName>
    </submittedName>
</protein>
<feature type="compositionally biased region" description="Basic and acidic residues" evidence="1">
    <location>
        <begin position="13"/>
        <end position="22"/>
    </location>
</feature>
<sequence>MYVVAGRNDDEDGVGHPLDHLGDQVPGNPAVQAGADKLMDHVSLF</sequence>
<organism evidence="2 3">
    <name type="scientific">Microbispora bryophytorum subsp. camponoti</name>
    <dbReference type="NCBI Taxonomy" id="1677852"/>
    <lineage>
        <taxon>Bacteria</taxon>
        <taxon>Bacillati</taxon>
        <taxon>Actinomycetota</taxon>
        <taxon>Actinomycetes</taxon>
        <taxon>Streptosporangiales</taxon>
        <taxon>Streptosporangiaceae</taxon>
        <taxon>Microbispora</taxon>
    </lineage>
</organism>
<evidence type="ECO:0000313" key="2">
    <source>
        <dbReference type="EMBL" id="MBD3143170.1"/>
    </source>
</evidence>
<dbReference type="EMBL" id="JACXRZ010000005">
    <property type="protein sequence ID" value="MBD3143170.1"/>
    <property type="molecule type" value="Genomic_DNA"/>
</dbReference>
<reference evidence="2 3" key="1">
    <citation type="submission" date="2020-09" db="EMBL/GenBank/DDBJ databases">
        <title>Actinomycete isolated from the Camponotus japonicus Mayr.</title>
        <authorList>
            <person name="Gong X."/>
        </authorList>
    </citation>
    <scope>NUCLEOTIDE SEQUENCE [LARGE SCALE GENOMIC DNA]</scope>
    <source>
        <strain evidence="2 3">2C-HV3</strain>
    </source>
</reference>